<dbReference type="PANTHER" id="PTHR11062:SF253">
    <property type="entry name" value="EXOSTOSIN GT47 DOMAIN-CONTAINING PROTEIN"/>
    <property type="match status" value="1"/>
</dbReference>
<dbReference type="Proteomes" id="UP001408789">
    <property type="component" value="Unassembled WGS sequence"/>
</dbReference>
<dbReference type="GO" id="GO:0000139">
    <property type="term" value="C:Golgi membrane"/>
    <property type="evidence" value="ECO:0007669"/>
    <property type="project" value="UniProtKB-SubCell"/>
</dbReference>
<comment type="subcellular location">
    <subcellularLocation>
        <location evidence="1">Golgi apparatus membrane</location>
        <topology evidence="1">Single-pass type II membrane protein</topology>
    </subcellularLocation>
</comment>
<evidence type="ECO:0000256" key="3">
    <source>
        <dbReference type="ARBA" id="ARBA00022676"/>
    </source>
</evidence>
<keyword evidence="5" id="KW-0333">Golgi apparatus</keyword>
<keyword evidence="3" id="KW-0328">Glycosyltransferase</keyword>
<sequence length="388" mass="43369">MPIDNSSPLTYHGHHKLASSSSCLNTQTAKPPCFLSSPSMAAFIFLLISLLTLTGDVLSEHTTTTTSLYHSPKTIFSNYDNMLHSFKIFLYPPPPSSTDAPLFTTTQESNFYQSLLRSPFVTDDPTHAHLFFLPFPSSTSTRNLARLIRNIRVTFPFWNRTLGADHFYLSSAGVDSSSDRNVVELKKNSVQISCFPASSGLFIPHKDVTLPPVHSFQSIPSVNATPSFLGYMKLTDHQIPVTLTTLIEEITDHPDFTVEYDPPASKKAKFCLFVYGGSDMTWMVEAMASRCVPVVITDRPIQDLPLMDVIDWSKMAVFVGPGGGAKGLKRVLEGIGEGEYEEMMESGVAATRHLGWNAEAQPHDAFHMVIYQLWLRRHTIRYARWVEQ</sequence>
<evidence type="ECO:0000256" key="2">
    <source>
        <dbReference type="ARBA" id="ARBA00010271"/>
    </source>
</evidence>
<dbReference type="Pfam" id="PF03016">
    <property type="entry name" value="Exostosin_GT47"/>
    <property type="match status" value="1"/>
</dbReference>
<keyword evidence="4" id="KW-0812">Transmembrane</keyword>
<gene>
    <name evidence="7" type="ORF">SSX86_018321</name>
</gene>
<evidence type="ECO:0000256" key="5">
    <source>
        <dbReference type="ARBA" id="ARBA00023034"/>
    </source>
</evidence>
<dbReference type="InterPro" id="IPR040911">
    <property type="entry name" value="Exostosin_GT47"/>
</dbReference>
<dbReference type="EMBL" id="JBCNJP010000019">
    <property type="protein sequence ID" value="KAK9061141.1"/>
    <property type="molecule type" value="Genomic_DNA"/>
</dbReference>
<dbReference type="PANTHER" id="PTHR11062">
    <property type="entry name" value="EXOSTOSIN HEPARAN SULFATE GLYCOSYLTRANSFERASE -RELATED"/>
    <property type="match status" value="1"/>
</dbReference>
<evidence type="ECO:0000313" key="7">
    <source>
        <dbReference type="EMBL" id="KAK9061141.1"/>
    </source>
</evidence>
<reference evidence="7 8" key="1">
    <citation type="submission" date="2024-04" db="EMBL/GenBank/DDBJ databases">
        <title>The reference genome of an endangered Asteraceae, Deinandra increscens subsp. villosa, native to the Central Coast of California.</title>
        <authorList>
            <person name="Guilliams M."/>
            <person name="Hasenstab-Lehman K."/>
            <person name="Meyer R."/>
            <person name="Mcevoy S."/>
        </authorList>
    </citation>
    <scope>NUCLEOTIDE SEQUENCE [LARGE SCALE GENOMIC DNA]</scope>
    <source>
        <tissue evidence="7">Leaf</tissue>
    </source>
</reference>
<name>A0AAP0GTG5_9ASTR</name>
<evidence type="ECO:0000256" key="4">
    <source>
        <dbReference type="ARBA" id="ARBA00022968"/>
    </source>
</evidence>
<dbReference type="InterPro" id="IPR004263">
    <property type="entry name" value="Exostosin"/>
</dbReference>
<dbReference type="GO" id="GO:0016757">
    <property type="term" value="F:glycosyltransferase activity"/>
    <property type="evidence" value="ECO:0007669"/>
    <property type="project" value="UniProtKB-KW"/>
</dbReference>
<keyword evidence="8" id="KW-1185">Reference proteome</keyword>
<comment type="similarity">
    <text evidence="2">Belongs to the glycosyltransferase 47 family.</text>
</comment>
<accession>A0AAP0GTG5</accession>
<evidence type="ECO:0000313" key="8">
    <source>
        <dbReference type="Proteomes" id="UP001408789"/>
    </source>
</evidence>
<comment type="caution">
    <text evidence="7">The sequence shown here is derived from an EMBL/GenBank/DDBJ whole genome shotgun (WGS) entry which is preliminary data.</text>
</comment>
<keyword evidence="4" id="KW-0735">Signal-anchor</keyword>
<evidence type="ECO:0000256" key="1">
    <source>
        <dbReference type="ARBA" id="ARBA00004323"/>
    </source>
</evidence>
<dbReference type="AlphaFoldDB" id="A0AAP0GTG5"/>
<protein>
    <recommendedName>
        <fullName evidence="6">Exostosin GT47 domain-containing protein</fullName>
    </recommendedName>
</protein>
<feature type="domain" description="Exostosin GT47" evidence="6">
    <location>
        <begin position="84"/>
        <end position="319"/>
    </location>
</feature>
<proteinExistence type="inferred from homology"/>
<organism evidence="7 8">
    <name type="scientific">Deinandra increscens subsp. villosa</name>
    <dbReference type="NCBI Taxonomy" id="3103831"/>
    <lineage>
        <taxon>Eukaryota</taxon>
        <taxon>Viridiplantae</taxon>
        <taxon>Streptophyta</taxon>
        <taxon>Embryophyta</taxon>
        <taxon>Tracheophyta</taxon>
        <taxon>Spermatophyta</taxon>
        <taxon>Magnoliopsida</taxon>
        <taxon>eudicotyledons</taxon>
        <taxon>Gunneridae</taxon>
        <taxon>Pentapetalae</taxon>
        <taxon>asterids</taxon>
        <taxon>campanulids</taxon>
        <taxon>Asterales</taxon>
        <taxon>Asteraceae</taxon>
        <taxon>Asteroideae</taxon>
        <taxon>Heliantheae alliance</taxon>
        <taxon>Madieae</taxon>
        <taxon>Madiinae</taxon>
        <taxon>Deinandra</taxon>
    </lineage>
</organism>
<keyword evidence="3" id="KW-0808">Transferase</keyword>
<evidence type="ECO:0000259" key="6">
    <source>
        <dbReference type="Pfam" id="PF03016"/>
    </source>
</evidence>